<accession>A0A9P9WX12</accession>
<gene>
    <name evidence="2" type="ORF">JX265_000920</name>
</gene>
<feature type="region of interest" description="Disordered" evidence="1">
    <location>
        <begin position="1"/>
        <end position="87"/>
    </location>
</feature>
<evidence type="ECO:0000313" key="2">
    <source>
        <dbReference type="EMBL" id="KAI1880680.1"/>
    </source>
</evidence>
<organism evidence="2 3">
    <name type="scientific">Neoarthrinium moseri</name>
    <dbReference type="NCBI Taxonomy" id="1658444"/>
    <lineage>
        <taxon>Eukaryota</taxon>
        <taxon>Fungi</taxon>
        <taxon>Dikarya</taxon>
        <taxon>Ascomycota</taxon>
        <taxon>Pezizomycotina</taxon>
        <taxon>Sordariomycetes</taxon>
        <taxon>Xylariomycetidae</taxon>
        <taxon>Amphisphaeriales</taxon>
        <taxon>Apiosporaceae</taxon>
        <taxon>Neoarthrinium</taxon>
    </lineage>
</organism>
<dbReference type="EMBL" id="JAFIMR010000002">
    <property type="protein sequence ID" value="KAI1880680.1"/>
    <property type="molecule type" value="Genomic_DNA"/>
</dbReference>
<feature type="compositionally biased region" description="Polar residues" evidence="1">
    <location>
        <begin position="1"/>
        <end position="16"/>
    </location>
</feature>
<name>A0A9P9WX12_9PEZI</name>
<reference evidence="2" key="1">
    <citation type="submission" date="2021-03" db="EMBL/GenBank/DDBJ databases">
        <title>Revisited historic fungal species revealed as producer of novel bioactive compounds through whole genome sequencing and comparative genomics.</title>
        <authorList>
            <person name="Vignolle G.A."/>
            <person name="Hochenegger N."/>
            <person name="Mach R.L."/>
            <person name="Mach-Aigner A.R."/>
            <person name="Javad Rahimi M."/>
            <person name="Salim K.A."/>
            <person name="Chan C.M."/>
            <person name="Lim L.B.L."/>
            <person name="Cai F."/>
            <person name="Druzhinina I.S."/>
            <person name="U'Ren J.M."/>
            <person name="Derntl C."/>
        </authorList>
    </citation>
    <scope>NUCLEOTIDE SEQUENCE</scope>
    <source>
        <strain evidence="2">TUCIM 5799</strain>
    </source>
</reference>
<dbReference type="Proteomes" id="UP000829685">
    <property type="component" value="Unassembled WGS sequence"/>
</dbReference>
<comment type="caution">
    <text evidence="2">The sequence shown here is derived from an EMBL/GenBank/DDBJ whole genome shotgun (WGS) entry which is preliminary data.</text>
</comment>
<sequence>MSRNTYQMPQSLTTDTAAPLRKPTNDSGNPGAADGPPADLLDLTNLSPASRGNPHPRCFSVPSPLNGKPVSRSHAELTPSSDPGTGMQATAHFLFTAESETRRGGASGPIV</sequence>
<evidence type="ECO:0000256" key="1">
    <source>
        <dbReference type="SAM" id="MobiDB-lite"/>
    </source>
</evidence>
<protein>
    <submittedName>
        <fullName evidence="2">Uncharacterized protein</fullName>
    </submittedName>
</protein>
<keyword evidence="3" id="KW-1185">Reference proteome</keyword>
<proteinExistence type="predicted"/>
<dbReference type="AlphaFoldDB" id="A0A9P9WX12"/>
<evidence type="ECO:0000313" key="3">
    <source>
        <dbReference type="Proteomes" id="UP000829685"/>
    </source>
</evidence>